<feature type="compositionally biased region" description="Basic and acidic residues" evidence="1">
    <location>
        <begin position="15"/>
        <end position="29"/>
    </location>
</feature>
<feature type="region of interest" description="Disordered" evidence="1">
    <location>
        <begin position="146"/>
        <end position="183"/>
    </location>
</feature>
<dbReference type="AlphaFoldDB" id="A0A5C6NF57"/>
<dbReference type="Proteomes" id="UP000324091">
    <property type="component" value="Chromosome 21"/>
</dbReference>
<feature type="compositionally biased region" description="Low complexity" evidence="1">
    <location>
        <begin position="161"/>
        <end position="175"/>
    </location>
</feature>
<feature type="compositionally biased region" description="Low complexity" evidence="1">
    <location>
        <begin position="1"/>
        <end position="11"/>
    </location>
</feature>
<gene>
    <name evidence="2" type="ORF">D4764_21G0001110</name>
</gene>
<comment type="caution">
    <text evidence="2">The sequence shown here is derived from an EMBL/GenBank/DDBJ whole genome shotgun (WGS) entry which is preliminary data.</text>
</comment>
<name>A0A5C6NF57_9TELE</name>
<dbReference type="EMBL" id="RHFK02000014">
    <property type="protein sequence ID" value="TWW65211.1"/>
    <property type="molecule type" value="Genomic_DNA"/>
</dbReference>
<accession>A0A5C6NF57</accession>
<organism evidence="2 3">
    <name type="scientific">Takifugu flavidus</name>
    <name type="common">sansaifugu</name>
    <dbReference type="NCBI Taxonomy" id="433684"/>
    <lineage>
        <taxon>Eukaryota</taxon>
        <taxon>Metazoa</taxon>
        <taxon>Chordata</taxon>
        <taxon>Craniata</taxon>
        <taxon>Vertebrata</taxon>
        <taxon>Euteleostomi</taxon>
        <taxon>Actinopterygii</taxon>
        <taxon>Neopterygii</taxon>
        <taxon>Teleostei</taxon>
        <taxon>Neoteleostei</taxon>
        <taxon>Acanthomorphata</taxon>
        <taxon>Eupercaria</taxon>
        <taxon>Tetraodontiformes</taxon>
        <taxon>Tetradontoidea</taxon>
        <taxon>Tetraodontidae</taxon>
        <taxon>Takifugu</taxon>
    </lineage>
</organism>
<evidence type="ECO:0000256" key="1">
    <source>
        <dbReference type="SAM" id="MobiDB-lite"/>
    </source>
</evidence>
<protein>
    <submittedName>
        <fullName evidence="2">Uncharacterized protein</fullName>
    </submittedName>
</protein>
<feature type="compositionally biased region" description="Acidic residues" evidence="1">
    <location>
        <begin position="31"/>
        <end position="40"/>
    </location>
</feature>
<feature type="region of interest" description="Disordered" evidence="1">
    <location>
        <begin position="1"/>
        <end position="103"/>
    </location>
</feature>
<proteinExistence type="predicted"/>
<keyword evidence="3" id="KW-1185">Reference proteome</keyword>
<evidence type="ECO:0000313" key="2">
    <source>
        <dbReference type="EMBL" id="TWW65211.1"/>
    </source>
</evidence>
<sequence length="271" mass="30520">MRRGQRASSSSESEESQRSSHRPSERGCSSDEGDSSSDSDVEVKHRMKRSQRFCSSFSFGEDQKRNEDGEEPPPKGSNGVFTTQALETEEAGESTRRETQDAFLQATRPQRSCLFRPQELWLAVTRCLTLRWPPCLTINRQSGVKPACRVDADQSEDAESPDSSTNESSSWTCSSDDADVKQDEEEVKIRSLPARGCGVSCTTSRLPRVRQAPDPMLASMILEKETFLRIELVDSGEEREEARYWAEWKLSDRAHELAEGVWMSKSPKLTD</sequence>
<evidence type="ECO:0000313" key="3">
    <source>
        <dbReference type="Proteomes" id="UP000324091"/>
    </source>
</evidence>
<reference evidence="2 3" key="1">
    <citation type="submission" date="2019-04" db="EMBL/GenBank/DDBJ databases">
        <title>Chromosome genome assembly for Takifugu flavidus.</title>
        <authorList>
            <person name="Xiao S."/>
        </authorList>
    </citation>
    <scope>NUCLEOTIDE SEQUENCE [LARGE SCALE GENOMIC DNA]</scope>
    <source>
        <strain evidence="2">HTHZ2018</strain>
        <tissue evidence="2">Muscle</tissue>
    </source>
</reference>